<dbReference type="InterPro" id="IPR036259">
    <property type="entry name" value="MFS_trans_sf"/>
</dbReference>
<keyword evidence="4 6" id="KW-1133">Transmembrane helix</keyword>
<comment type="subcellular location">
    <subcellularLocation>
        <location evidence="1">Cell membrane</location>
        <topology evidence="1">Multi-pass membrane protein</topology>
    </subcellularLocation>
</comment>
<reference evidence="7" key="1">
    <citation type="submission" date="2019-03" db="EMBL/GenBank/DDBJ databases">
        <title>Single cell metagenomics reveals metabolic interactions within the superorganism composed of flagellate Streblomastix strix and complex community of Bacteroidetes bacteria on its surface.</title>
        <authorList>
            <person name="Treitli S.C."/>
            <person name="Kolisko M."/>
            <person name="Husnik F."/>
            <person name="Keeling P."/>
            <person name="Hampl V."/>
        </authorList>
    </citation>
    <scope>NUCLEOTIDE SEQUENCE</scope>
    <source>
        <strain evidence="7">STM</strain>
    </source>
</reference>
<evidence type="ECO:0000313" key="7">
    <source>
        <dbReference type="EMBL" id="KAA6310217.1"/>
    </source>
</evidence>
<feature type="non-terminal residue" evidence="7">
    <location>
        <position position="90"/>
    </location>
</feature>
<protein>
    <submittedName>
        <fullName evidence="7">MFS transporter DHA3 family macrolide efflux protein</fullName>
    </submittedName>
</protein>
<proteinExistence type="predicted"/>
<keyword evidence="2" id="KW-1003">Cell membrane</keyword>
<dbReference type="EMBL" id="SNRY01007539">
    <property type="protein sequence ID" value="KAA6310217.1"/>
    <property type="molecule type" value="Genomic_DNA"/>
</dbReference>
<feature type="transmembrane region" description="Helical" evidence="6">
    <location>
        <begin position="42"/>
        <end position="65"/>
    </location>
</feature>
<evidence type="ECO:0000256" key="5">
    <source>
        <dbReference type="ARBA" id="ARBA00023136"/>
    </source>
</evidence>
<evidence type="ECO:0000256" key="3">
    <source>
        <dbReference type="ARBA" id="ARBA00022692"/>
    </source>
</evidence>
<dbReference type="PANTHER" id="PTHR23513:SF6">
    <property type="entry name" value="MAJOR FACILITATOR SUPERFAMILY ASSOCIATED DOMAIN-CONTAINING PROTEIN"/>
    <property type="match status" value="1"/>
</dbReference>
<feature type="transmembrane region" description="Helical" evidence="6">
    <location>
        <begin position="7"/>
        <end position="30"/>
    </location>
</feature>
<dbReference type="AlphaFoldDB" id="A0A5J4PKZ8"/>
<keyword evidence="5 6" id="KW-0472">Membrane</keyword>
<dbReference type="PANTHER" id="PTHR23513">
    <property type="entry name" value="INTEGRAL MEMBRANE EFFLUX PROTEIN-RELATED"/>
    <property type="match status" value="1"/>
</dbReference>
<sequence length="90" mass="9953">MNNWKKAFAIIWTGQLFSILSSSIVGFALILWLSIETKSAEVLAMGTLAFLLPQSLLGLISGVFVDRWNRKLTMILADSFIALCTLAITF</sequence>
<dbReference type="Gene3D" id="1.20.1250.20">
    <property type="entry name" value="MFS general substrate transporter like domains"/>
    <property type="match status" value="1"/>
</dbReference>
<feature type="transmembrane region" description="Helical" evidence="6">
    <location>
        <begin position="72"/>
        <end position="89"/>
    </location>
</feature>
<keyword evidence="3 6" id="KW-0812">Transmembrane</keyword>
<dbReference type="GO" id="GO:0005886">
    <property type="term" value="C:plasma membrane"/>
    <property type="evidence" value="ECO:0007669"/>
    <property type="project" value="UniProtKB-SubCell"/>
</dbReference>
<accession>A0A5J4PKZ8</accession>
<evidence type="ECO:0000256" key="6">
    <source>
        <dbReference type="SAM" id="Phobius"/>
    </source>
</evidence>
<evidence type="ECO:0000256" key="1">
    <source>
        <dbReference type="ARBA" id="ARBA00004651"/>
    </source>
</evidence>
<dbReference type="SUPFAM" id="SSF103473">
    <property type="entry name" value="MFS general substrate transporter"/>
    <property type="match status" value="1"/>
</dbReference>
<evidence type="ECO:0000256" key="4">
    <source>
        <dbReference type="ARBA" id="ARBA00022989"/>
    </source>
</evidence>
<organism evidence="7">
    <name type="scientific">termite gut metagenome</name>
    <dbReference type="NCBI Taxonomy" id="433724"/>
    <lineage>
        <taxon>unclassified sequences</taxon>
        <taxon>metagenomes</taxon>
        <taxon>organismal metagenomes</taxon>
    </lineage>
</organism>
<evidence type="ECO:0000256" key="2">
    <source>
        <dbReference type="ARBA" id="ARBA00022475"/>
    </source>
</evidence>
<gene>
    <name evidence="7" type="ORF">EZS27_038443</name>
</gene>
<comment type="caution">
    <text evidence="7">The sequence shown here is derived from an EMBL/GenBank/DDBJ whole genome shotgun (WGS) entry which is preliminary data.</text>
</comment>
<name>A0A5J4PKZ8_9ZZZZ</name>